<evidence type="ECO:0000313" key="2">
    <source>
        <dbReference type="Proteomes" id="UP000011778"/>
    </source>
</evidence>
<organism evidence="1 2">
    <name type="scientific">Leptospira interrogans serovar Copenhageni str. LT2050</name>
    <dbReference type="NCBI Taxonomy" id="1001598"/>
    <lineage>
        <taxon>Bacteria</taxon>
        <taxon>Pseudomonadati</taxon>
        <taxon>Spirochaetota</taxon>
        <taxon>Spirochaetia</taxon>
        <taxon>Leptospirales</taxon>
        <taxon>Leptospiraceae</taxon>
        <taxon>Leptospira</taxon>
    </lineage>
</organism>
<dbReference type="Proteomes" id="UP000011778">
    <property type="component" value="Unassembled WGS sequence"/>
</dbReference>
<accession>M3H4V0</accession>
<sequence length="40" mass="4811">MRMVLENGQDYADNFFRELQKKRDQGIRDFLYSIADSIVQ</sequence>
<reference evidence="1 2" key="1">
    <citation type="submission" date="2013-02" db="EMBL/GenBank/DDBJ databases">
        <authorList>
            <person name="Harkins D.M."/>
            <person name="Durkin A.S."/>
            <person name="Brinkac L.M."/>
            <person name="Haft D.H."/>
            <person name="Selengut J.D."/>
            <person name="Sanka R."/>
            <person name="DePew J."/>
            <person name="Purushe J."/>
            <person name="Tulsiani S.M."/>
            <person name="Graham G.C."/>
            <person name="Burns M.-A."/>
            <person name="Dohnt M.F."/>
            <person name="Smythe L.D."/>
            <person name="McKay D.B."/>
            <person name="Craig S.B."/>
            <person name="Vinetz J.M."/>
            <person name="Sutton G.G."/>
            <person name="Nierman W.C."/>
            <person name="Fouts D.E."/>
        </authorList>
    </citation>
    <scope>NUCLEOTIDE SEQUENCE [LARGE SCALE GENOMIC DNA]</scope>
    <source>
        <strain evidence="1 2">LT2050</strain>
    </source>
</reference>
<proteinExistence type="predicted"/>
<comment type="caution">
    <text evidence="1">The sequence shown here is derived from an EMBL/GenBank/DDBJ whole genome shotgun (WGS) entry which is preliminary data.</text>
</comment>
<name>M3H4V0_LEPIT</name>
<dbReference type="AlphaFoldDB" id="M3H4V0"/>
<gene>
    <name evidence="1" type="ORF">LEP1GSC150_1954</name>
</gene>
<dbReference type="EMBL" id="AFMD02000520">
    <property type="protein sequence ID" value="EMG19414.1"/>
    <property type="molecule type" value="Genomic_DNA"/>
</dbReference>
<protein>
    <submittedName>
        <fullName evidence="1">Uncharacterized protein</fullName>
    </submittedName>
</protein>
<evidence type="ECO:0000313" key="1">
    <source>
        <dbReference type="EMBL" id="EMG19414.1"/>
    </source>
</evidence>